<sequence>MPVNDDQISEAQDGAMSEPASSPGPARLGTLKEEAALTCPVDVDIVEISQPEFVEGSSSGSPQQGSPAVAAAMAASEHRVSPSPSPEDRVTPASVPVDAQFESLRAHKALLASFVPSLTCQVCLDLLHRPFTLAPCGYVACHSCLVNWFTAPPQEPDPLPVLSRRKTCPHCRAVVRERPTEVRGIKDMVAALVSSGLAPDFPPPPADNAERDPWAGIFRDPTAPAALDGPMGELGMWDAEDDCYRCLDDNHELVEGKCTHCDRVYIGHLADYPLFDDLEEDEDDRPGWLPTMAQMLGFGVHHSDDEHSSDEDHDGVGSDDGYGGSFIDDGEEGHGVNGEANEVIEISSDEEGEGRARRGNRRGAAIIVSDEEDGSDADVRVPPRGRRAVIRLDVSDDEDEGYSVREVTPNYEEDDGSIARPPHRLAHLLNPVEDDHASDSDHSEASRATRASDIYGPGGLDGPRRFSPGWRADTWDDAEEGWHSADEGSEGGYEFEY</sequence>
<reference evidence="1" key="2">
    <citation type="journal article" date="2022" name="New Phytol.">
        <title>Evolutionary transition to the ectomycorrhizal habit in the genomes of a hyperdiverse lineage of mushroom-forming fungi.</title>
        <authorList>
            <person name="Looney B."/>
            <person name="Miyauchi S."/>
            <person name="Morin E."/>
            <person name="Drula E."/>
            <person name="Courty P.E."/>
            <person name="Kohler A."/>
            <person name="Kuo A."/>
            <person name="LaButti K."/>
            <person name="Pangilinan J."/>
            <person name="Lipzen A."/>
            <person name="Riley R."/>
            <person name="Andreopoulos W."/>
            <person name="He G."/>
            <person name="Johnson J."/>
            <person name="Nolan M."/>
            <person name="Tritt A."/>
            <person name="Barry K.W."/>
            <person name="Grigoriev I.V."/>
            <person name="Nagy L.G."/>
            <person name="Hibbett D."/>
            <person name="Henrissat B."/>
            <person name="Matheny P.B."/>
            <person name="Labbe J."/>
            <person name="Martin F.M."/>
        </authorList>
    </citation>
    <scope>NUCLEOTIDE SEQUENCE</scope>
    <source>
        <strain evidence="1">HHB10654</strain>
    </source>
</reference>
<evidence type="ECO:0000313" key="1">
    <source>
        <dbReference type="EMBL" id="KAI0057272.1"/>
    </source>
</evidence>
<reference evidence="1" key="1">
    <citation type="submission" date="2021-03" db="EMBL/GenBank/DDBJ databases">
        <authorList>
            <consortium name="DOE Joint Genome Institute"/>
            <person name="Ahrendt S."/>
            <person name="Looney B.P."/>
            <person name="Miyauchi S."/>
            <person name="Morin E."/>
            <person name="Drula E."/>
            <person name="Courty P.E."/>
            <person name="Chicoki N."/>
            <person name="Fauchery L."/>
            <person name="Kohler A."/>
            <person name="Kuo A."/>
            <person name="Labutti K."/>
            <person name="Pangilinan J."/>
            <person name="Lipzen A."/>
            <person name="Riley R."/>
            <person name="Andreopoulos W."/>
            <person name="He G."/>
            <person name="Johnson J."/>
            <person name="Barry K.W."/>
            <person name="Grigoriev I.V."/>
            <person name="Nagy L."/>
            <person name="Hibbett D."/>
            <person name="Henrissat B."/>
            <person name="Matheny P.B."/>
            <person name="Labbe J."/>
            <person name="Martin F."/>
        </authorList>
    </citation>
    <scope>NUCLEOTIDE SEQUENCE</scope>
    <source>
        <strain evidence="1">HHB10654</strain>
    </source>
</reference>
<comment type="caution">
    <text evidence="1">The sequence shown here is derived from an EMBL/GenBank/DDBJ whole genome shotgun (WGS) entry which is preliminary data.</text>
</comment>
<dbReference type="EMBL" id="MU277249">
    <property type="protein sequence ID" value="KAI0057272.1"/>
    <property type="molecule type" value="Genomic_DNA"/>
</dbReference>
<protein>
    <submittedName>
        <fullName evidence="1">Uncharacterized protein</fullName>
    </submittedName>
</protein>
<dbReference type="Proteomes" id="UP000814140">
    <property type="component" value="Unassembled WGS sequence"/>
</dbReference>
<accession>A0ACB8SM25</accession>
<name>A0ACB8SM25_9AGAM</name>
<gene>
    <name evidence="1" type="ORF">BV25DRAFT_1831253</name>
</gene>
<organism evidence="1 2">
    <name type="scientific">Artomyces pyxidatus</name>
    <dbReference type="NCBI Taxonomy" id="48021"/>
    <lineage>
        <taxon>Eukaryota</taxon>
        <taxon>Fungi</taxon>
        <taxon>Dikarya</taxon>
        <taxon>Basidiomycota</taxon>
        <taxon>Agaricomycotina</taxon>
        <taxon>Agaricomycetes</taxon>
        <taxon>Russulales</taxon>
        <taxon>Auriscalpiaceae</taxon>
        <taxon>Artomyces</taxon>
    </lineage>
</organism>
<evidence type="ECO:0000313" key="2">
    <source>
        <dbReference type="Proteomes" id="UP000814140"/>
    </source>
</evidence>
<proteinExistence type="predicted"/>
<keyword evidence="2" id="KW-1185">Reference proteome</keyword>